<feature type="domain" description="Cytochrome c" evidence="5">
    <location>
        <begin position="58"/>
        <end position="195"/>
    </location>
</feature>
<name>A0AAE4ZC19_9BACT</name>
<keyword evidence="1 4" id="KW-0349">Heme</keyword>
<accession>A0AAE4ZC19</accession>
<dbReference type="SUPFAM" id="SSF46626">
    <property type="entry name" value="Cytochrome c"/>
    <property type="match status" value="2"/>
</dbReference>
<dbReference type="AlphaFoldDB" id="A0AAE4ZC19"/>
<dbReference type="Proteomes" id="UP000702544">
    <property type="component" value="Unassembled WGS sequence"/>
</dbReference>
<evidence type="ECO:0000256" key="2">
    <source>
        <dbReference type="ARBA" id="ARBA00022723"/>
    </source>
</evidence>
<organism evidence="6 7">
    <name type="scientific">Candidatus Kutchimonas denitrificans</name>
    <dbReference type="NCBI Taxonomy" id="3056748"/>
    <lineage>
        <taxon>Bacteria</taxon>
        <taxon>Pseudomonadati</taxon>
        <taxon>Gemmatimonadota</taxon>
        <taxon>Gemmatimonadia</taxon>
        <taxon>Candidatus Palauibacterales</taxon>
        <taxon>Candidatus Palauibacteraceae</taxon>
        <taxon>Candidatus Kutchimonas</taxon>
    </lineage>
</organism>
<sequence length="308" mass="33382">MLKRWRRSSDRKGQAARAWPGGKTVTLALTAFVLAGAAACDDDGTTGVSGDPPEFIAADGINGGTMYDKFWAPETGWDRNDPNLTTFNDHSNFFRCKQCHAWDRKGNAASYIGRAPSTTRPNVSSVNLVAYAENHTPQEVFDALWSSSGRRSVTADLSTYDPQTNNTVGDQMPDLTEIMTEAQVWDLVKFLKEEANDTDLLYDYSTTGTYPTGSITYSNIGAGGDPDNGDALFSANCRPCHGADGTAILVDGSYSIGSFLRAKPYEVQHKVKFGQPGSNPSMGTILTDINDILDLYAALTNTTKYPDP</sequence>
<evidence type="ECO:0000256" key="4">
    <source>
        <dbReference type="PROSITE-ProRule" id="PRU00433"/>
    </source>
</evidence>
<keyword evidence="3 4" id="KW-0408">Iron</keyword>
<dbReference type="EMBL" id="JAACAK010000142">
    <property type="protein sequence ID" value="NIR76687.1"/>
    <property type="molecule type" value="Genomic_DNA"/>
</dbReference>
<proteinExistence type="predicted"/>
<feature type="domain" description="Cytochrome c" evidence="5">
    <location>
        <begin position="224"/>
        <end position="300"/>
    </location>
</feature>
<evidence type="ECO:0000313" key="6">
    <source>
        <dbReference type="EMBL" id="NIR76687.1"/>
    </source>
</evidence>
<keyword evidence="2 4" id="KW-0479">Metal-binding</keyword>
<dbReference type="InterPro" id="IPR009056">
    <property type="entry name" value="Cyt_c-like_dom"/>
</dbReference>
<evidence type="ECO:0000313" key="7">
    <source>
        <dbReference type="Proteomes" id="UP000702544"/>
    </source>
</evidence>
<protein>
    <submittedName>
        <fullName evidence="6">C-type cytochrome</fullName>
    </submittedName>
</protein>
<dbReference type="Pfam" id="PF13442">
    <property type="entry name" value="Cytochrome_CBB3"/>
    <property type="match status" value="1"/>
</dbReference>
<evidence type="ECO:0000256" key="3">
    <source>
        <dbReference type="ARBA" id="ARBA00023004"/>
    </source>
</evidence>
<dbReference type="InterPro" id="IPR036909">
    <property type="entry name" value="Cyt_c-like_dom_sf"/>
</dbReference>
<dbReference type="Gene3D" id="1.10.760.10">
    <property type="entry name" value="Cytochrome c-like domain"/>
    <property type="match status" value="2"/>
</dbReference>
<evidence type="ECO:0000256" key="1">
    <source>
        <dbReference type="ARBA" id="ARBA00022617"/>
    </source>
</evidence>
<comment type="caution">
    <text evidence="6">The sequence shown here is derived from an EMBL/GenBank/DDBJ whole genome shotgun (WGS) entry which is preliminary data.</text>
</comment>
<dbReference type="GO" id="GO:0009055">
    <property type="term" value="F:electron transfer activity"/>
    <property type="evidence" value="ECO:0007669"/>
    <property type="project" value="InterPro"/>
</dbReference>
<reference evidence="6 7" key="1">
    <citation type="submission" date="2020-01" db="EMBL/GenBank/DDBJ databases">
        <title>Genomes assembled from Gulf of Kutch pelagic sediment metagenomes.</title>
        <authorList>
            <person name="Chandrashekar M."/>
            <person name="Mahajan M.S."/>
            <person name="Dave K.J."/>
            <person name="Vatsa P."/>
            <person name="Nathani N.M."/>
        </authorList>
    </citation>
    <scope>NUCLEOTIDE SEQUENCE [LARGE SCALE GENOMIC DNA]</scope>
    <source>
        <strain evidence="6">KS3-K002</strain>
    </source>
</reference>
<dbReference type="GO" id="GO:0020037">
    <property type="term" value="F:heme binding"/>
    <property type="evidence" value="ECO:0007669"/>
    <property type="project" value="InterPro"/>
</dbReference>
<dbReference type="GO" id="GO:0046872">
    <property type="term" value="F:metal ion binding"/>
    <property type="evidence" value="ECO:0007669"/>
    <property type="project" value="UniProtKB-KW"/>
</dbReference>
<gene>
    <name evidence="6" type="ORF">GWO12_16530</name>
</gene>
<dbReference type="PROSITE" id="PS51007">
    <property type="entry name" value="CYTC"/>
    <property type="match status" value="2"/>
</dbReference>
<evidence type="ECO:0000259" key="5">
    <source>
        <dbReference type="PROSITE" id="PS51007"/>
    </source>
</evidence>
<dbReference type="Pfam" id="PF00034">
    <property type="entry name" value="Cytochrom_C"/>
    <property type="match status" value="1"/>
</dbReference>